<keyword evidence="2" id="KW-0436">Ligase</keyword>
<dbReference type="InterPro" id="IPR042099">
    <property type="entry name" value="ANL_N_sf"/>
</dbReference>
<evidence type="ECO:0000256" key="2">
    <source>
        <dbReference type="ARBA" id="ARBA00022598"/>
    </source>
</evidence>
<dbReference type="SUPFAM" id="SSF56801">
    <property type="entry name" value="Acetyl-CoA synthetase-like"/>
    <property type="match status" value="1"/>
</dbReference>
<evidence type="ECO:0000313" key="7">
    <source>
        <dbReference type="Proteomes" id="UP001227162"/>
    </source>
</evidence>
<evidence type="ECO:0000259" key="4">
    <source>
        <dbReference type="Pfam" id="PF00501"/>
    </source>
</evidence>
<evidence type="ECO:0000256" key="1">
    <source>
        <dbReference type="ARBA" id="ARBA00006432"/>
    </source>
</evidence>
<dbReference type="InterPro" id="IPR020845">
    <property type="entry name" value="AMP-binding_CS"/>
</dbReference>
<evidence type="ECO:0000256" key="3">
    <source>
        <dbReference type="SAM" id="MobiDB-lite"/>
    </source>
</evidence>
<feature type="compositionally biased region" description="Basic and acidic residues" evidence="3">
    <location>
        <begin position="516"/>
        <end position="534"/>
    </location>
</feature>
<accession>A0AAJ1U832</accession>
<dbReference type="EMBL" id="JANFFA010000001">
    <property type="protein sequence ID" value="MDQ2092848.1"/>
    <property type="molecule type" value="Genomic_DNA"/>
</dbReference>
<dbReference type="GO" id="GO:0031956">
    <property type="term" value="F:medium-chain fatty acid-CoA ligase activity"/>
    <property type="evidence" value="ECO:0007669"/>
    <property type="project" value="TreeGrafter"/>
</dbReference>
<dbReference type="Pfam" id="PF00501">
    <property type="entry name" value="AMP-binding"/>
    <property type="match status" value="1"/>
</dbReference>
<feature type="domain" description="AMP-binding enzyme C-terminal" evidence="5">
    <location>
        <begin position="427"/>
        <end position="505"/>
    </location>
</feature>
<sequence>MIGIEGQRIGEAFEKAARRWPERDFLVAARGAGPAELRRVSYGQAFEIAQEIAGAMGRAGYGPGHRMALLLGTCPEHYIVKLAAHLAGVSVVPINPDYRPAELAYVLADSGAVLAVVSEPFEALMREASVGLDRAPFITGLDGFNSLPEAPFASGNQAGPDVESSLLYTSGTTGKPKGCVFSHAYEFMLGQAYARTGPPIAITEKDRIFNPLPAFHVNAGVLNLMGVMLTGAALVQPPRFSASTWWRDVEETGATVFHYLGVVIATLLADKSTGPGDIGQVRAGLGAGVEPALHVEFERRFGIPLIELWGMTEMCRMITMEEEPRHIDTRAMGRARGDLEIAVWDDAGRPVPHGRPGEMVLRHSAETPRYGFFTEYLNKPEATEEAWRGGWFHTGDTVTLSPEGVVTFVDRKKNIIRRAGENIAAAEVENILLADERVVNAAVLAVADEIREEEVLACVILADGVEAGADTARGIFEQAFEKMAYYKAPGWILFVETLPVTGTQKVVKHQIFGPDEDPRTHPDIHDLRGLKRKG</sequence>
<dbReference type="RefSeq" id="WP_317624462.1">
    <property type="nucleotide sequence ID" value="NZ_JANFFA010000001.1"/>
</dbReference>
<dbReference type="Pfam" id="PF13193">
    <property type="entry name" value="AMP-binding_C"/>
    <property type="match status" value="1"/>
</dbReference>
<reference evidence="6" key="1">
    <citation type="submission" date="2022-07" db="EMBL/GenBank/DDBJ databases">
        <authorList>
            <person name="Otstavnykh N."/>
            <person name="Isaeva M."/>
            <person name="Bystritskaya E."/>
        </authorList>
    </citation>
    <scope>NUCLEOTIDE SEQUENCE</scope>
    <source>
        <strain evidence="6">10Alg 79</strain>
    </source>
</reference>
<feature type="region of interest" description="Disordered" evidence="3">
    <location>
        <begin position="512"/>
        <end position="534"/>
    </location>
</feature>
<dbReference type="PANTHER" id="PTHR43201">
    <property type="entry name" value="ACYL-COA SYNTHETASE"/>
    <property type="match status" value="1"/>
</dbReference>
<gene>
    <name evidence="6" type="ORF">NOI20_01850</name>
</gene>
<comment type="caution">
    <text evidence="6">The sequence shown here is derived from an EMBL/GenBank/DDBJ whole genome shotgun (WGS) entry which is preliminary data.</text>
</comment>
<organism evidence="6 7">
    <name type="scientific">Rhodalgimonas zhirmunskyi</name>
    <dbReference type="NCBI Taxonomy" id="2964767"/>
    <lineage>
        <taxon>Bacteria</taxon>
        <taxon>Pseudomonadati</taxon>
        <taxon>Pseudomonadota</taxon>
        <taxon>Alphaproteobacteria</taxon>
        <taxon>Rhodobacterales</taxon>
        <taxon>Roseobacteraceae</taxon>
        <taxon>Rhodalgimonas</taxon>
    </lineage>
</organism>
<dbReference type="Gene3D" id="3.40.50.12780">
    <property type="entry name" value="N-terminal domain of ligase-like"/>
    <property type="match status" value="1"/>
</dbReference>
<dbReference type="InterPro" id="IPR045851">
    <property type="entry name" value="AMP-bd_C_sf"/>
</dbReference>
<dbReference type="AlphaFoldDB" id="A0AAJ1U832"/>
<evidence type="ECO:0000313" key="6">
    <source>
        <dbReference type="EMBL" id="MDQ2092848.1"/>
    </source>
</evidence>
<dbReference type="PANTHER" id="PTHR43201:SF5">
    <property type="entry name" value="MEDIUM-CHAIN ACYL-COA LIGASE ACSF2, MITOCHONDRIAL"/>
    <property type="match status" value="1"/>
</dbReference>
<protein>
    <submittedName>
        <fullName evidence="6">AMP-binding protein</fullName>
    </submittedName>
</protein>
<proteinExistence type="inferred from homology"/>
<comment type="similarity">
    <text evidence="1">Belongs to the ATP-dependent AMP-binding enzyme family.</text>
</comment>
<reference evidence="6" key="2">
    <citation type="submission" date="2023-04" db="EMBL/GenBank/DDBJ databases">
        <title>'Rhodoalgimonas zhirmunskyi' gen. nov., isolated from a red alga.</title>
        <authorList>
            <person name="Nedashkovskaya O.I."/>
            <person name="Otstavnykh N.Y."/>
            <person name="Bystritskaya E.P."/>
            <person name="Balabanova L.A."/>
            <person name="Isaeva M.P."/>
        </authorList>
    </citation>
    <scope>NUCLEOTIDE SEQUENCE</scope>
    <source>
        <strain evidence="6">10Alg 79</strain>
    </source>
</reference>
<feature type="domain" description="AMP-dependent synthetase/ligase" evidence="4">
    <location>
        <begin position="13"/>
        <end position="365"/>
    </location>
</feature>
<dbReference type="PROSITE" id="PS00455">
    <property type="entry name" value="AMP_BINDING"/>
    <property type="match status" value="1"/>
</dbReference>
<evidence type="ECO:0000259" key="5">
    <source>
        <dbReference type="Pfam" id="PF13193"/>
    </source>
</evidence>
<dbReference type="Gene3D" id="3.30.300.30">
    <property type="match status" value="1"/>
</dbReference>
<keyword evidence="7" id="KW-1185">Reference proteome</keyword>
<name>A0AAJ1U832_9RHOB</name>
<dbReference type="InterPro" id="IPR000873">
    <property type="entry name" value="AMP-dep_synth/lig_dom"/>
</dbReference>
<dbReference type="GO" id="GO:0006631">
    <property type="term" value="P:fatty acid metabolic process"/>
    <property type="evidence" value="ECO:0007669"/>
    <property type="project" value="TreeGrafter"/>
</dbReference>
<dbReference type="Proteomes" id="UP001227162">
    <property type="component" value="Unassembled WGS sequence"/>
</dbReference>
<dbReference type="InterPro" id="IPR025110">
    <property type="entry name" value="AMP-bd_C"/>
</dbReference>